<dbReference type="Pfam" id="PF09982">
    <property type="entry name" value="LpxR"/>
    <property type="match status" value="1"/>
</dbReference>
<dbReference type="Gene3D" id="2.40.128.140">
    <property type="entry name" value="Outer membrane protein"/>
    <property type="match status" value="1"/>
</dbReference>
<sequence>MNSTSANQPSSGRLALLQALVIQLIALSLLVSIGSFAKAAEAYPEQQPLWLKEANRVEQGKAPQLNLKDSPEKRKRSWAFAFDNDFLVPGHRDQDYTYGLNFTQTGYKLDKTKVGLDKLLIGLDELLGNTRTSIRSQEVFSREIGAFGFTPENISVSVANTEDRPYASLVYTSINREQIDLVDNIAWKSTLTVGALGLGLVGDLQNWAHHSLSGKDARGWHNQISEGGEITGRYVLARQEYLDNFSDNLEIKSTSQVSIGYLTEASWGLSLRAGRIHSPWASFNPELASYGERSSYSSNANAVNEHYFWAGFAIKARAYNAFLQGQFRDSSVTYEQAELRPWLVEAWAGYTFAFQNGYRVSYLIRGHSSEIKQGAGDRNLIWGGLIIARSI</sequence>
<evidence type="ECO:0000313" key="2">
    <source>
        <dbReference type="Proteomes" id="UP001595555"/>
    </source>
</evidence>
<dbReference type="InterPro" id="IPR018707">
    <property type="entry name" value="LpxR"/>
</dbReference>
<reference evidence="2" key="1">
    <citation type="journal article" date="2019" name="Int. J. Syst. Evol. Microbiol.">
        <title>The Global Catalogue of Microorganisms (GCM) 10K type strain sequencing project: providing services to taxonomists for standard genome sequencing and annotation.</title>
        <authorList>
            <consortium name="The Broad Institute Genomics Platform"/>
            <consortium name="The Broad Institute Genome Sequencing Center for Infectious Disease"/>
            <person name="Wu L."/>
            <person name="Ma J."/>
        </authorList>
    </citation>
    <scope>NUCLEOTIDE SEQUENCE [LARGE SCALE GENOMIC DNA]</scope>
    <source>
        <strain evidence="2">KCTC 52237</strain>
    </source>
</reference>
<dbReference type="InterPro" id="IPR037107">
    <property type="entry name" value="Put_OMP_sf"/>
</dbReference>
<keyword evidence="2" id="KW-1185">Reference proteome</keyword>
<dbReference type="EMBL" id="JBHRTF010000001">
    <property type="protein sequence ID" value="MFC3114271.1"/>
    <property type="molecule type" value="Genomic_DNA"/>
</dbReference>
<dbReference type="Proteomes" id="UP001595555">
    <property type="component" value="Unassembled WGS sequence"/>
</dbReference>
<protein>
    <submittedName>
        <fullName evidence="1">Lipid A deacylase LpxR family protein</fullName>
    </submittedName>
</protein>
<gene>
    <name evidence="1" type="ORF">ACFODX_01800</name>
</gene>
<organism evidence="1 2">
    <name type="scientific">Cellvibrio fontiphilus</name>
    <dbReference type="NCBI Taxonomy" id="1815559"/>
    <lineage>
        <taxon>Bacteria</taxon>
        <taxon>Pseudomonadati</taxon>
        <taxon>Pseudomonadota</taxon>
        <taxon>Gammaproteobacteria</taxon>
        <taxon>Cellvibrionales</taxon>
        <taxon>Cellvibrionaceae</taxon>
        <taxon>Cellvibrio</taxon>
    </lineage>
</organism>
<proteinExistence type="predicted"/>
<comment type="caution">
    <text evidence="1">The sequence shown here is derived from an EMBL/GenBank/DDBJ whole genome shotgun (WGS) entry which is preliminary data.</text>
</comment>
<dbReference type="RefSeq" id="WP_378115454.1">
    <property type="nucleotide sequence ID" value="NZ_JBHRTF010000001.1"/>
</dbReference>
<name>A0ABV7F9N9_9GAMM</name>
<accession>A0ABV7F9N9</accession>
<evidence type="ECO:0000313" key="1">
    <source>
        <dbReference type="EMBL" id="MFC3114271.1"/>
    </source>
</evidence>